<evidence type="ECO:0000313" key="1">
    <source>
        <dbReference type="EMBL" id="RMX68477.1"/>
    </source>
</evidence>
<evidence type="ECO:0000313" key="4">
    <source>
        <dbReference type="Proteomes" id="UP000286097"/>
    </source>
</evidence>
<proteinExistence type="predicted"/>
<evidence type="ECO:0000313" key="3">
    <source>
        <dbReference type="Proteomes" id="UP000282087"/>
    </source>
</evidence>
<organism evidence="1 3">
    <name type="scientific">Peronospora effusa</name>
    <dbReference type="NCBI Taxonomy" id="542832"/>
    <lineage>
        <taxon>Eukaryota</taxon>
        <taxon>Sar</taxon>
        <taxon>Stramenopiles</taxon>
        <taxon>Oomycota</taxon>
        <taxon>Peronosporomycetes</taxon>
        <taxon>Peronosporales</taxon>
        <taxon>Peronosporaceae</taxon>
        <taxon>Peronospora</taxon>
    </lineage>
</organism>
<evidence type="ECO:0000313" key="2">
    <source>
        <dbReference type="EMBL" id="RQM15802.1"/>
    </source>
</evidence>
<dbReference type="Proteomes" id="UP000286097">
    <property type="component" value="Unassembled WGS sequence"/>
</dbReference>
<dbReference type="Proteomes" id="UP000282087">
    <property type="component" value="Unassembled WGS sequence"/>
</dbReference>
<reference evidence="3 4" key="1">
    <citation type="submission" date="2018-06" db="EMBL/GenBank/DDBJ databases">
        <title>Comparative genomics of downy mildews reveals potential adaptations to biotrophy.</title>
        <authorList>
            <person name="Fletcher K."/>
            <person name="Klosterman S.J."/>
            <person name="Derevnina L."/>
            <person name="Martin F."/>
            <person name="Koike S."/>
            <person name="Reyes Chin-Wo S."/>
            <person name="Mou B."/>
            <person name="Michelmore R."/>
        </authorList>
    </citation>
    <scope>NUCLEOTIDE SEQUENCE [LARGE SCALE GENOMIC DNA]</scope>
    <source>
        <strain evidence="2 4">R13</strain>
        <strain evidence="1 3">R14</strain>
    </source>
</reference>
<protein>
    <submittedName>
        <fullName evidence="1">Uncharacterized protein</fullName>
    </submittedName>
</protein>
<dbReference type="VEuPathDB" id="FungiDB:DD237_002428"/>
<sequence length="76" mass="8610">MTGRIIGQSNDLVIVASEMTRNGWESIEKHATYSIIIEYKDIVFKPVVLINGNCEHHMNMKCLNTAMFMVLLAVPE</sequence>
<dbReference type="EMBL" id="QKXF01000143">
    <property type="protein sequence ID" value="RQM15802.1"/>
    <property type="molecule type" value="Genomic_DNA"/>
</dbReference>
<comment type="caution">
    <text evidence="1">The sequence shown here is derived from an EMBL/GenBank/DDBJ whole genome shotgun (WGS) entry which is preliminary data.</text>
</comment>
<dbReference type="EMBL" id="QLLG01000068">
    <property type="protein sequence ID" value="RMX68477.1"/>
    <property type="molecule type" value="Genomic_DNA"/>
</dbReference>
<accession>A0A3M6VPY9</accession>
<dbReference type="AlphaFoldDB" id="A0A3M6VPY9"/>
<keyword evidence="3" id="KW-1185">Reference proteome</keyword>
<gene>
    <name evidence="2" type="ORF">DD237_002428</name>
    <name evidence="1" type="ORF">DD238_004503</name>
</gene>
<name>A0A3M6VPY9_9STRA</name>